<reference evidence="2" key="1">
    <citation type="journal article" date="2014" name="Int. J. Syst. Evol. Microbiol.">
        <title>Complete genome sequence of Corynebacterium casei LMG S-19264T (=DSM 44701T), isolated from a smear-ripened cheese.</title>
        <authorList>
            <consortium name="US DOE Joint Genome Institute (JGI-PGF)"/>
            <person name="Walter F."/>
            <person name="Albersmeier A."/>
            <person name="Kalinowski J."/>
            <person name="Ruckert C."/>
        </authorList>
    </citation>
    <scope>NUCLEOTIDE SEQUENCE</scope>
    <source>
        <strain evidence="2">CGMCC 1.15794</strain>
    </source>
</reference>
<evidence type="ECO:0000313" key="2">
    <source>
        <dbReference type="EMBL" id="GGH45290.1"/>
    </source>
</evidence>
<dbReference type="EMBL" id="BMJY01000008">
    <property type="protein sequence ID" value="GGH45290.1"/>
    <property type="molecule type" value="Genomic_DNA"/>
</dbReference>
<name>A0A917IG02_9MICO</name>
<feature type="region of interest" description="Disordered" evidence="1">
    <location>
        <begin position="39"/>
        <end position="69"/>
    </location>
</feature>
<accession>A0A917IG02</accession>
<evidence type="ECO:0000313" key="3">
    <source>
        <dbReference type="Proteomes" id="UP000657592"/>
    </source>
</evidence>
<organism evidence="2 3">
    <name type="scientific">Microbacterium album</name>
    <dbReference type="NCBI Taxonomy" id="2053191"/>
    <lineage>
        <taxon>Bacteria</taxon>
        <taxon>Bacillati</taxon>
        <taxon>Actinomycetota</taxon>
        <taxon>Actinomycetes</taxon>
        <taxon>Micrococcales</taxon>
        <taxon>Microbacteriaceae</taxon>
        <taxon>Microbacterium</taxon>
    </lineage>
</organism>
<gene>
    <name evidence="2" type="ORF">GCM10010921_20580</name>
</gene>
<sequence>MLAADIEQQLKSMDAAARAQFVLDLVDVVYNYVTSDAVGEEQVSSTESDGLAKVRDAAREHAASAQPSD</sequence>
<evidence type="ECO:0000256" key="1">
    <source>
        <dbReference type="SAM" id="MobiDB-lite"/>
    </source>
</evidence>
<feature type="compositionally biased region" description="Basic and acidic residues" evidence="1">
    <location>
        <begin position="50"/>
        <end position="62"/>
    </location>
</feature>
<proteinExistence type="predicted"/>
<protein>
    <submittedName>
        <fullName evidence="2">Uncharacterized protein</fullName>
    </submittedName>
</protein>
<dbReference type="Proteomes" id="UP000657592">
    <property type="component" value="Unassembled WGS sequence"/>
</dbReference>
<keyword evidence="3" id="KW-1185">Reference proteome</keyword>
<comment type="caution">
    <text evidence="2">The sequence shown here is derived from an EMBL/GenBank/DDBJ whole genome shotgun (WGS) entry which is preliminary data.</text>
</comment>
<reference evidence="2" key="2">
    <citation type="submission" date="2020-09" db="EMBL/GenBank/DDBJ databases">
        <authorList>
            <person name="Sun Q."/>
            <person name="Zhou Y."/>
        </authorList>
    </citation>
    <scope>NUCLEOTIDE SEQUENCE</scope>
    <source>
        <strain evidence="2">CGMCC 1.15794</strain>
    </source>
</reference>
<dbReference type="AlphaFoldDB" id="A0A917IG02"/>